<feature type="domain" description="Peptidase M20 dimerisation" evidence="1">
    <location>
        <begin position="16"/>
        <end position="59"/>
    </location>
</feature>
<dbReference type="PANTHER" id="PTHR11014:SF63">
    <property type="entry name" value="METALLOPEPTIDASE, PUTATIVE (AFU_ORTHOLOGUE AFUA_6G09600)-RELATED"/>
    <property type="match status" value="1"/>
</dbReference>
<dbReference type="AlphaFoldDB" id="A0AAD4V5K4"/>
<evidence type="ECO:0000313" key="3">
    <source>
        <dbReference type="Proteomes" id="UP001054821"/>
    </source>
</evidence>
<organism evidence="2 3">
    <name type="scientific">Prunus dulcis</name>
    <name type="common">Almond</name>
    <name type="synonym">Amygdalus dulcis</name>
    <dbReference type="NCBI Taxonomy" id="3755"/>
    <lineage>
        <taxon>Eukaryota</taxon>
        <taxon>Viridiplantae</taxon>
        <taxon>Streptophyta</taxon>
        <taxon>Embryophyta</taxon>
        <taxon>Tracheophyta</taxon>
        <taxon>Spermatophyta</taxon>
        <taxon>Magnoliopsida</taxon>
        <taxon>eudicotyledons</taxon>
        <taxon>Gunneridae</taxon>
        <taxon>Pentapetalae</taxon>
        <taxon>rosids</taxon>
        <taxon>fabids</taxon>
        <taxon>Rosales</taxon>
        <taxon>Rosaceae</taxon>
        <taxon>Amygdaloideae</taxon>
        <taxon>Amygdaleae</taxon>
        <taxon>Prunus</taxon>
    </lineage>
</organism>
<accession>A0AAD4V5K4</accession>
<dbReference type="InterPro" id="IPR011650">
    <property type="entry name" value="Peptidase_M20_dimer"/>
</dbReference>
<dbReference type="PANTHER" id="PTHR11014">
    <property type="entry name" value="PEPTIDASE M20 FAMILY MEMBER"/>
    <property type="match status" value="1"/>
</dbReference>
<dbReference type="Gene3D" id="3.40.630.10">
    <property type="entry name" value="Zn peptidases"/>
    <property type="match status" value="1"/>
</dbReference>
<protein>
    <recommendedName>
        <fullName evidence="1">Peptidase M20 dimerisation domain-containing protein</fullName>
    </recommendedName>
</protein>
<dbReference type="SUPFAM" id="SSF53187">
    <property type="entry name" value="Zn-dependent exopeptidases"/>
    <property type="match status" value="1"/>
</dbReference>
<sequence length="139" mass="14514">MPVGTIGSTPGPMLAGFGRFSVTIHGKGGHAAFPHLATDPFPAACSAVIALQQLISRETDPLEARIGHCTVIMGAEDFSFYSKESAATIFVLGIKNESLKSDQPLHASHFVIDEEALSVGAALNAAVAISYLGTHVETH</sequence>
<dbReference type="SUPFAM" id="SSF55031">
    <property type="entry name" value="Bacterial exopeptidase dimerisation domain"/>
    <property type="match status" value="1"/>
</dbReference>
<dbReference type="Pfam" id="PF07687">
    <property type="entry name" value="M20_dimer"/>
    <property type="match status" value="1"/>
</dbReference>
<proteinExistence type="predicted"/>
<comment type="caution">
    <text evidence="2">The sequence shown here is derived from an EMBL/GenBank/DDBJ whole genome shotgun (WGS) entry which is preliminary data.</text>
</comment>
<dbReference type="InterPro" id="IPR017439">
    <property type="entry name" value="Amidohydrolase"/>
</dbReference>
<dbReference type="GO" id="GO:0005783">
    <property type="term" value="C:endoplasmic reticulum"/>
    <property type="evidence" value="ECO:0007669"/>
    <property type="project" value="TreeGrafter"/>
</dbReference>
<keyword evidence="3" id="KW-1185">Reference proteome</keyword>
<dbReference type="InterPro" id="IPR036264">
    <property type="entry name" value="Bact_exopeptidase_dim_dom"/>
</dbReference>
<dbReference type="GO" id="GO:0009850">
    <property type="term" value="P:auxin metabolic process"/>
    <property type="evidence" value="ECO:0007669"/>
    <property type="project" value="TreeGrafter"/>
</dbReference>
<dbReference type="EMBL" id="JAJFAZ020000007">
    <property type="protein sequence ID" value="KAI5318899.1"/>
    <property type="molecule type" value="Genomic_DNA"/>
</dbReference>
<evidence type="ECO:0000259" key="1">
    <source>
        <dbReference type="Pfam" id="PF07687"/>
    </source>
</evidence>
<dbReference type="Proteomes" id="UP001054821">
    <property type="component" value="Chromosome 7"/>
</dbReference>
<gene>
    <name evidence="2" type="ORF">L3X38_038607</name>
</gene>
<dbReference type="GO" id="GO:0010179">
    <property type="term" value="F:IAA-Ala conjugate hydrolase activity"/>
    <property type="evidence" value="ECO:0007669"/>
    <property type="project" value="TreeGrafter"/>
</dbReference>
<reference evidence="2 3" key="1">
    <citation type="journal article" date="2022" name="G3 (Bethesda)">
        <title>Whole-genome sequence and methylome profiling of the almond [Prunus dulcis (Mill.) D.A. Webb] cultivar 'Nonpareil'.</title>
        <authorList>
            <person name="D'Amico-Willman K.M."/>
            <person name="Ouma W.Z."/>
            <person name="Meulia T."/>
            <person name="Sideli G.M."/>
            <person name="Gradziel T.M."/>
            <person name="Fresnedo-Ramirez J."/>
        </authorList>
    </citation>
    <scope>NUCLEOTIDE SEQUENCE [LARGE SCALE GENOMIC DNA]</scope>
    <source>
        <strain evidence="2">Clone GOH B32 T37-40</strain>
    </source>
</reference>
<evidence type="ECO:0000313" key="2">
    <source>
        <dbReference type="EMBL" id="KAI5318899.1"/>
    </source>
</evidence>
<name>A0AAD4V5K4_PRUDU</name>